<gene>
    <name evidence="1" type="ORF">Ocin01_14329</name>
</gene>
<proteinExistence type="predicted"/>
<dbReference type="AlphaFoldDB" id="A0A1D2MHC8"/>
<evidence type="ECO:0000313" key="1">
    <source>
        <dbReference type="EMBL" id="ODM92353.1"/>
    </source>
</evidence>
<dbReference type="SUPFAM" id="SSF48056">
    <property type="entry name" value="Di-copper centre-containing domain"/>
    <property type="match status" value="1"/>
</dbReference>
<dbReference type="EMBL" id="LJIJ01001254">
    <property type="protein sequence ID" value="ODM92353.1"/>
    <property type="molecule type" value="Genomic_DNA"/>
</dbReference>
<sequence length="83" mass="9176">MDEDIIHLDDPNFSRNIIIPEMLGIYNRLVKGIKTGKLVGQNGQKVSIWNAFGMDPLANTVEATSISVNPCIMTLLESIIMDT</sequence>
<dbReference type="InterPro" id="IPR008922">
    <property type="entry name" value="Di-copper_centre_dom_sf"/>
</dbReference>
<comment type="caution">
    <text evidence="1">The sequence shown here is derived from an EMBL/GenBank/DDBJ whole genome shotgun (WGS) entry which is preliminary data.</text>
</comment>
<protein>
    <submittedName>
        <fullName evidence="1">Hemocyanin subunit D</fullName>
    </submittedName>
</protein>
<dbReference type="Gene3D" id="1.10.1280.10">
    <property type="entry name" value="Di-copper center containing domain from catechol oxidase"/>
    <property type="match status" value="1"/>
</dbReference>
<name>A0A1D2MHC8_ORCCI</name>
<dbReference type="Proteomes" id="UP000094527">
    <property type="component" value="Unassembled WGS sequence"/>
</dbReference>
<keyword evidence="2" id="KW-1185">Reference proteome</keyword>
<reference evidence="1 2" key="1">
    <citation type="journal article" date="2016" name="Genome Biol. Evol.">
        <title>Gene Family Evolution Reflects Adaptation to Soil Environmental Stressors in the Genome of the Collembolan Orchesella cincta.</title>
        <authorList>
            <person name="Faddeeva-Vakhrusheva A."/>
            <person name="Derks M.F."/>
            <person name="Anvar S.Y."/>
            <person name="Agamennone V."/>
            <person name="Suring W."/>
            <person name="Smit S."/>
            <person name="van Straalen N.M."/>
            <person name="Roelofs D."/>
        </authorList>
    </citation>
    <scope>NUCLEOTIDE SEQUENCE [LARGE SCALE GENOMIC DNA]</scope>
    <source>
        <tissue evidence="1">Mixed pool</tissue>
    </source>
</reference>
<organism evidence="1 2">
    <name type="scientific">Orchesella cincta</name>
    <name type="common">Springtail</name>
    <name type="synonym">Podura cincta</name>
    <dbReference type="NCBI Taxonomy" id="48709"/>
    <lineage>
        <taxon>Eukaryota</taxon>
        <taxon>Metazoa</taxon>
        <taxon>Ecdysozoa</taxon>
        <taxon>Arthropoda</taxon>
        <taxon>Hexapoda</taxon>
        <taxon>Collembola</taxon>
        <taxon>Entomobryomorpha</taxon>
        <taxon>Entomobryoidea</taxon>
        <taxon>Orchesellidae</taxon>
        <taxon>Orchesellinae</taxon>
        <taxon>Orchesella</taxon>
    </lineage>
</organism>
<accession>A0A1D2MHC8</accession>
<evidence type="ECO:0000313" key="2">
    <source>
        <dbReference type="Proteomes" id="UP000094527"/>
    </source>
</evidence>